<dbReference type="EMBL" id="AB007844">
    <property type="protein sequence ID" value="BAA23798.1"/>
    <property type="molecule type" value="Genomic_DNA"/>
</dbReference>
<keyword evidence="1" id="KW-0812">Transmembrane</keyword>
<sequence length="60" mass="7553">MNFGVFNFWNKRRSFSDRNIYYFNFDGTVSLVSFRICLFFRCSRNCFFCWKYETRQKDSR</sequence>
<keyword evidence="2" id="KW-0614">Plasmid</keyword>
<evidence type="ECO:0000256" key="1">
    <source>
        <dbReference type="SAM" id="Phobius"/>
    </source>
</evidence>
<dbReference type="AlphaFoldDB" id="O50150"/>
<name>O50150_ENTFL</name>
<reference evidence="2" key="1">
    <citation type="journal article" date="1997" name="J. Bacteriol.">
        <title>Cloning and genetic analysis of the UV resistance determinant (uvr) encoded on the Enterococcus faecalis pheromone-responsive conjugative plasmid pAD1.</title>
        <authorList>
            <person name="Ozawa Y."/>
            <person name="Tanimoto K."/>
            <person name="Fujimoto S."/>
            <person name="Tomita H."/>
            <person name="Ike Y."/>
        </authorList>
    </citation>
    <scope>NUCLEOTIDE SEQUENCE</scope>
    <source>
        <plasmid evidence="2">pAD1</plasmid>
    </source>
</reference>
<proteinExistence type="predicted"/>
<keyword evidence="1" id="KW-1133">Transmembrane helix</keyword>
<organism evidence="2">
    <name type="scientific">Enterococcus faecalis</name>
    <name type="common">Streptococcus faecalis</name>
    <dbReference type="NCBI Taxonomy" id="1351"/>
    <lineage>
        <taxon>Bacteria</taxon>
        <taxon>Bacillati</taxon>
        <taxon>Bacillota</taxon>
        <taxon>Bacilli</taxon>
        <taxon>Lactobacillales</taxon>
        <taxon>Enterococcaceae</taxon>
        <taxon>Enterococcus</taxon>
    </lineage>
</organism>
<geneLocation type="plasmid" evidence="2">
    <name>pAD1</name>
</geneLocation>
<evidence type="ECO:0000313" key="2">
    <source>
        <dbReference type="EMBL" id="BAA23798.1"/>
    </source>
</evidence>
<keyword evidence="1" id="KW-0472">Membrane</keyword>
<accession>O50150</accession>
<gene>
    <name evidence="2" type="primary">uvrB</name>
</gene>
<feature type="transmembrane region" description="Helical" evidence="1">
    <location>
        <begin position="20"/>
        <end position="40"/>
    </location>
</feature>
<protein>
    <submittedName>
        <fullName evidence="2">UvrB protein</fullName>
    </submittedName>
</protein>